<evidence type="ECO:0000256" key="1">
    <source>
        <dbReference type="ARBA" id="ARBA00022598"/>
    </source>
</evidence>
<evidence type="ECO:0000256" key="2">
    <source>
        <dbReference type="ARBA" id="ARBA00022741"/>
    </source>
</evidence>
<dbReference type="OrthoDB" id="24670at2759"/>
<organism evidence="7 8">
    <name type="scientific">Amphibalanus amphitrite</name>
    <name type="common">Striped barnacle</name>
    <name type="synonym">Balanus amphitrite</name>
    <dbReference type="NCBI Taxonomy" id="1232801"/>
    <lineage>
        <taxon>Eukaryota</taxon>
        <taxon>Metazoa</taxon>
        <taxon>Ecdysozoa</taxon>
        <taxon>Arthropoda</taxon>
        <taxon>Crustacea</taxon>
        <taxon>Multicrustacea</taxon>
        <taxon>Cirripedia</taxon>
        <taxon>Thoracica</taxon>
        <taxon>Thoracicalcarea</taxon>
        <taxon>Balanomorpha</taxon>
        <taxon>Balanoidea</taxon>
        <taxon>Balanidae</taxon>
        <taxon>Amphibalaninae</taxon>
        <taxon>Amphibalanus</taxon>
    </lineage>
</organism>
<evidence type="ECO:0000256" key="3">
    <source>
        <dbReference type="ARBA" id="ARBA00022840"/>
    </source>
</evidence>
<dbReference type="EMBL" id="VIIS01000151">
    <property type="protein sequence ID" value="KAF0312621.1"/>
    <property type="molecule type" value="Genomic_DNA"/>
</dbReference>
<dbReference type="InterPro" id="IPR015413">
    <property type="entry name" value="Methionyl/Leucyl_tRNA_Synth"/>
</dbReference>
<evidence type="ECO:0000313" key="8">
    <source>
        <dbReference type="Proteomes" id="UP000440578"/>
    </source>
</evidence>
<evidence type="ECO:0000256" key="4">
    <source>
        <dbReference type="ARBA" id="ARBA00022917"/>
    </source>
</evidence>
<dbReference type="SUPFAM" id="SSF52374">
    <property type="entry name" value="Nucleotidylyl transferase"/>
    <property type="match status" value="1"/>
</dbReference>
<dbReference type="GO" id="GO:0006431">
    <property type="term" value="P:methionyl-tRNA aminoacylation"/>
    <property type="evidence" value="ECO:0007669"/>
    <property type="project" value="InterPro"/>
</dbReference>
<dbReference type="GO" id="GO:0004825">
    <property type="term" value="F:methionine-tRNA ligase activity"/>
    <property type="evidence" value="ECO:0007669"/>
    <property type="project" value="InterPro"/>
</dbReference>
<dbReference type="Gene3D" id="3.40.50.620">
    <property type="entry name" value="HUPs"/>
    <property type="match status" value="1"/>
</dbReference>
<keyword evidence="3" id="KW-0067">ATP-binding</keyword>
<name>A0A6A4XDR7_AMPAM</name>
<keyword evidence="1 7" id="KW-0436">Ligase</keyword>
<dbReference type="Pfam" id="PF09334">
    <property type="entry name" value="tRNA-synt_1g"/>
    <property type="match status" value="1"/>
</dbReference>
<dbReference type="GO" id="GO:0005524">
    <property type="term" value="F:ATP binding"/>
    <property type="evidence" value="ECO:0007669"/>
    <property type="project" value="UniProtKB-KW"/>
</dbReference>
<reference evidence="7 8" key="1">
    <citation type="submission" date="2019-07" db="EMBL/GenBank/DDBJ databases">
        <title>Draft genome assembly of a fouling barnacle, Amphibalanus amphitrite (Darwin, 1854): The first reference genome for Thecostraca.</title>
        <authorList>
            <person name="Kim W."/>
        </authorList>
    </citation>
    <scope>NUCLEOTIDE SEQUENCE [LARGE SCALE GENOMIC DNA]</scope>
    <source>
        <strain evidence="7">SNU_AA5</strain>
        <tissue evidence="7">Soma without cirri and trophi</tissue>
    </source>
</reference>
<keyword evidence="2" id="KW-0547">Nucleotide-binding</keyword>
<dbReference type="PRINTS" id="PR01041">
    <property type="entry name" value="TRNASYNTHMET"/>
</dbReference>
<keyword evidence="4" id="KW-0648">Protein biosynthesis</keyword>
<protein>
    <submittedName>
        <fullName evidence="7">Methionine--tRNA ligase, mitochondrial</fullName>
    </submittedName>
</protein>
<keyword evidence="5" id="KW-0030">Aminoacyl-tRNA synthetase</keyword>
<proteinExistence type="predicted"/>
<sequence length="141" mass="15690">MHFKYFVTTPIFYVNAAPHLGHLYSAVLADAAGRYAALRHGRPVLLSTGTDEHGLKVRQAAAAAGSSPARLSAAVSAQYRTVFDTACVQYTRFIRTTEPEHRRAVQHFWNLLDSRGYIQKGSYAGWYSIPDESFLTPTQVK</sequence>
<dbReference type="PANTHER" id="PTHR43326">
    <property type="entry name" value="METHIONYL-TRNA SYNTHETASE"/>
    <property type="match status" value="1"/>
</dbReference>
<dbReference type="Proteomes" id="UP000440578">
    <property type="component" value="Unassembled WGS sequence"/>
</dbReference>
<comment type="caution">
    <text evidence="7">The sequence shown here is derived from an EMBL/GenBank/DDBJ whole genome shotgun (WGS) entry which is preliminary data.</text>
</comment>
<evidence type="ECO:0000256" key="5">
    <source>
        <dbReference type="ARBA" id="ARBA00023146"/>
    </source>
</evidence>
<dbReference type="AlphaFoldDB" id="A0A6A4XDR7"/>
<dbReference type="PANTHER" id="PTHR43326:SF1">
    <property type="entry name" value="METHIONINE--TRNA LIGASE, MITOCHONDRIAL"/>
    <property type="match status" value="1"/>
</dbReference>
<evidence type="ECO:0000313" key="7">
    <source>
        <dbReference type="EMBL" id="KAF0312621.1"/>
    </source>
</evidence>
<dbReference type="InterPro" id="IPR033911">
    <property type="entry name" value="MetRS_core"/>
</dbReference>
<accession>A0A6A4XDR7</accession>
<dbReference type="InterPro" id="IPR014729">
    <property type="entry name" value="Rossmann-like_a/b/a_fold"/>
</dbReference>
<gene>
    <name evidence="7" type="primary">mars2</name>
    <name evidence="7" type="ORF">FJT64_016630</name>
</gene>
<keyword evidence="8" id="KW-1185">Reference proteome</keyword>
<dbReference type="InterPro" id="IPR023457">
    <property type="entry name" value="Met-tRNA_synth_2"/>
</dbReference>
<feature type="domain" description="Methionyl/Leucyl tRNA synthetase" evidence="6">
    <location>
        <begin position="5"/>
        <end position="141"/>
    </location>
</feature>
<dbReference type="Gene3D" id="2.170.220.10">
    <property type="match status" value="1"/>
</dbReference>
<evidence type="ECO:0000259" key="6">
    <source>
        <dbReference type="Pfam" id="PF09334"/>
    </source>
</evidence>